<evidence type="ECO:0000256" key="2">
    <source>
        <dbReference type="SAM" id="Phobius"/>
    </source>
</evidence>
<proteinExistence type="predicted"/>
<dbReference type="RefSeq" id="WP_146623159.1">
    <property type="nucleotide sequence ID" value="NZ_BJCC01000022.1"/>
</dbReference>
<dbReference type="InterPro" id="IPR054200">
    <property type="entry name" value="DUF6905"/>
</dbReference>
<gene>
    <name evidence="3" type="ORF">NRIC_26430</name>
</gene>
<keyword evidence="2" id="KW-1133">Transmembrane helix</keyword>
<evidence type="ECO:0000256" key="1">
    <source>
        <dbReference type="SAM" id="MobiDB-lite"/>
    </source>
</evidence>
<organism evidence="3 4">
    <name type="scientific">Enterococcus florum</name>
    <dbReference type="NCBI Taxonomy" id="2480627"/>
    <lineage>
        <taxon>Bacteria</taxon>
        <taxon>Bacillati</taxon>
        <taxon>Bacillota</taxon>
        <taxon>Bacilli</taxon>
        <taxon>Lactobacillales</taxon>
        <taxon>Enterococcaceae</taxon>
        <taxon>Enterococcus</taxon>
    </lineage>
</organism>
<dbReference type="Proteomes" id="UP000290567">
    <property type="component" value="Unassembled WGS sequence"/>
</dbReference>
<dbReference type="AlphaFoldDB" id="A0A4P5PGH6"/>
<comment type="caution">
    <text evidence="3">The sequence shown here is derived from an EMBL/GenBank/DDBJ whole genome shotgun (WGS) entry which is preliminary data.</text>
</comment>
<evidence type="ECO:0000313" key="4">
    <source>
        <dbReference type="Proteomes" id="UP000290567"/>
    </source>
</evidence>
<name>A0A4P5PGH6_9ENTE</name>
<dbReference type="Pfam" id="PF21846">
    <property type="entry name" value="DUF6905"/>
    <property type="match status" value="1"/>
</dbReference>
<feature type="transmembrane region" description="Helical" evidence="2">
    <location>
        <begin position="87"/>
        <end position="109"/>
    </location>
</feature>
<reference evidence="4" key="1">
    <citation type="submission" date="2019-02" db="EMBL/GenBank/DDBJ databases">
        <title>Draft genome sequence of Enterococcus sp. Gos25-1.</title>
        <authorList>
            <person name="Tanaka N."/>
            <person name="Shiwa Y."/>
            <person name="Fujita N."/>
        </authorList>
    </citation>
    <scope>NUCLEOTIDE SEQUENCE [LARGE SCALE GENOMIC DNA]</scope>
    <source>
        <strain evidence="4">Gos25-1</strain>
    </source>
</reference>
<sequence>MKFLRSMLGYMIAGTIVMAVWNELGSFGIFGGYLAAGIIIGPMWFMNHYVNLTGNEDDAAFVDMGLAIGVCGIMRDTLMQGTSALTASLPTIALVVAGAALGGIVAAAFEKSISAEKQREAAAPEPGMTEKELDRLVGEE</sequence>
<feature type="transmembrane region" description="Helical" evidence="2">
    <location>
        <begin position="30"/>
        <end position="47"/>
    </location>
</feature>
<dbReference type="OrthoDB" id="1908850at2"/>
<keyword evidence="4" id="KW-1185">Reference proteome</keyword>
<dbReference type="EMBL" id="BJCC01000022">
    <property type="protein sequence ID" value="GCF94752.1"/>
    <property type="molecule type" value="Genomic_DNA"/>
</dbReference>
<keyword evidence="2" id="KW-0812">Transmembrane</keyword>
<accession>A0A4P5PGH6</accession>
<evidence type="ECO:0000313" key="3">
    <source>
        <dbReference type="EMBL" id="GCF94752.1"/>
    </source>
</evidence>
<keyword evidence="2" id="KW-0472">Membrane</keyword>
<feature type="region of interest" description="Disordered" evidence="1">
    <location>
        <begin position="117"/>
        <end position="140"/>
    </location>
</feature>
<protein>
    <submittedName>
        <fullName evidence="3">Uncharacterized protein</fullName>
    </submittedName>
</protein>